<proteinExistence type="predicted"/>
<dbReference type="Pfam" id="PF01436">
    <property type="entry name" value="NHL"/>
    <property type="match status" value="3"/>
</dbReference>
<dbReference type="Gene3D" id="2.120.10.30">
    <property type="entry name" value="TolB, C-terminal domain"/>
    <property type="match status" value="2"/>
</dbReference>
<feature type="repeat" description="NHL" evidence="2">
    <location>
        <begin position="186"/>
        <end position="216"/>
    </location>
</feature>
<dbReference type="InterPro" id="IPR011042">
    <property type="entry name" value="6-blade_b-propeller_TolB-like"/>
</dbReference>
<comment type="caution">
    <text evidence="3">The sequence shown here is derived from an EMBL/GenBank/DDBJ whole genome shotgun (WGS) entry which is preliminary data.</text>
</comment>
<evidence type="ECO:0000313" key="4">
    <source>
        <dbReference type="Proteomes" id="UP000490980"/>
    </source>
</evidence>
<keyword evidence="1" id="KW-0677">Repeat</keyword>
<evidence type="ECO:0000256" key="2">
    <source>
        <dbReference type="PROSITE-ProRule" id="PRU00504"/>
    </source>
</evidence>
<dbReference type="PROSITE" id="PS51125">
    <property type="entry name" value="NHL"/>
    <property type="match status" value="2"/>
</dbReference>
<dbReference type="InterPro" id="IPR001258">
    <property type="entry name" value="NHL_repeat"/>
</dbReference>
<evidence type="ECO:0000256" key="1">
    <source>
        <dbReference type="ARBA" id="ARBA00022737"/>
    </source>
</evidence>
<sequence length="701" mass="73884">MVRHTKSLLLVICVLAIAVGGGYLVEHYRQIPVADVSAPTSPVRAGAPEPRFRTLPARLSLLAGDGVAGFREGHAARFADPWGVVVAPDGRIIVADAGSNDRIRSIDAQGNVSVLAGAGSGYADGPANVARFDTPSGLAIDDAGRIYVADTGNHAIRRIATDGTVTTLAGGKGSGDEDGPVANARFNGPVGVAVDAQGNVYVADTYNHRIRRIGTDGMVTTVAGSVPGFQDGTATQARFDTPCAVAIDPDGSLWVADTVNFAIRHIAGDGGVTTLVRSDPKDRDAPLRHPLGIVADKDALYVTEASHGALLRYAHDGGLTVVTGSSDAQRMSRPAGVALASPGLIVADAAAARVYRVDDSPGVPAPVGPAPDGPLPVTHGRWPEAPQDGWHEIVGVAGEVRGNDKGESRDHLHLGVDVRADVGARVLAIADGKVSDPLPTWGYGKLHEGLALDGLDYIHMRVGRDASGRVVDASRFRLLPGDDGKPGRVEVRRGTRLRAGDVLGTVNAMAHTHLQLDGNLASRNPIDLGFTGFTDHIAPVIDRVELRDPAGKALKRGKEGITIARTAGPIDIVVEAWDHVDDNLPRRRLGLYALGYQLLDDHGKPLPGFEKPRMNLVFDRLPADDEATRVIYAPDSGETVHGAARTRFLYMVTNVLREGVAREGHWDVSALSPGRYTLHIVAADRTGNQATRNANVPLIVQ</sequence>
<protein>
    <submittedName>
        <fullName evidence="3">Gluconolaconase</fullName>
    </submittedName>
</protein>
<dbReference type="AlphaFoldDB" id="A0A7X5ZHD4"/>
<feature type="repeat" description="NHL" evidence="2">
    <location>
        <begin position="132"/>
        <end position="162"/>
    </location>
</feature>
<gene>
    <name evidence="3" type="ORF">HBF25_04310</name>
</gene>
<dbReference type="Proteomes" id="UP000490980">
    <property type="component" value="Unassembled WGS sequence"/>
</dbReference>
<dbReference type="Gene3D" id="2.70.70.10">
    <property type="entry name" value="Glucose Permease (Domain IIA)"/>
    <property type="match status" value="1"/>
</dbReference>
<evidence type="ECO:0000313" key="3">
    <source>
        <dbReference type="EMBL" id="NII05614.1"/>
    </source>
</evidence>
<keyword evidence="4" id="KW-1185">Reference proteome</keyword>
<accession>A0A7X5ZHD4</accession>
<dbReference type="RefSeq" id="WP_166946709.1">
    <property type="nucleotide sequence ID" value="NZ_JAARLZ010000002.1"/>
</dbReference>
<dbReference type="PANTHER" id="PTHR13833:SF71">
    <property type="entry name" value="NHL DOMAIN-CONTAINING PROTEIN"/>
    <property type="match status" value="1"/>
</dbReference>
<reference evidence="3 4" key="1">
    <citation type="submission" date="2020-03" db="EMBL/GenBank/DDBJ databases">
        <authorList>
            <person name="Lai Q."/>
        </authorList>
    </citation>
    <scope>NUCLEOTIDE SEQUENCE [LARGE SCALE GENOMIC DNA]</scope>
    <source>
        <strain evidence="3 4">CCUG 25036</strain>
    </source>
</reference>
<dbReference type="SUPFAM" id="SSF101898">
    <property type="entry name" value="NHL repeat"/>
    <property type="match status" value="1"/>
</dbReference>
<dbReference type="PANTHER" id="PTHR13833">
    <property type="match status" value="1"/>
</dbReference>
<organism evidence="3 4">
    <name type="scientific">Luteibacter anthropi</name>
    <dbReference type="NCBI Taxonomy" id="564369"/>
    <lineage>
        <taxon>Bacteria</taxon>
        <taxon>Pseudomonadati</taxon>
        <taxon>Pseudomonadota</taxon>
        <taxon>Gammaproteobacteria</taxon>
        <taxon>Lysobacterales</taxon>
        <taxon>Rhodanobacteraceae</taxon>
        <taxon>Luteibacter</taxon>
    </lineage>
</organism>
<dbReference type="InterPro" id="IPR011055">
    <property type="entry name" value="Dup_hybrid_motif"/>
</dbReference>
<dbReference type="EMBL" id="JAARLZ010000002">
    <property type="protein sequence ID" value="NII05614.1"/>
    <property type="molecule type" value="Genomic_DNA"/>
</dbReference>
<name>A0A7X5ZHD4_9GAMM</name>